<keyword evidence="1" id="KW-0812">Transmembrane</keyword>
<protein>
    <submittedName>
        <fullName evidence="2">Putative Holin-like phage protein</fullName>
    </submittedName>
</protein>
<gene>
    <name evidence="2" type="ORF">CAGGBEG34_180001</name>
</gene>
<feature type="transmembrane region" description="Helical" evidence="1">
    <location>
        <begin position="90"/>
        <end position="108"/>
    </location>
</feature>
<dbReference type="EMBL" id="CAFB01000034">
    <property type="protein sequence ID" value="CCD28699.1"/>
    <property type="molecule type" value="Genomic_DNA"/>
</dbReference>
<comment type="caution">
    <text evidence="2">The sequence shown here is derived from an EMBL/GenBank/DDBJ whole genome shotgun (WGS) entry which is preliminary data.</text>
</comment>
<keyword evidence="1" id="KW-0472">Membrane</keyword>
<dbReference type="TCDB" id="1.E.6.2.2">
    <property type="family name" value="the t7 holin (t7 holin) family"/>
</dbReference>
<proteinExistence type="predicted"/>
<organism evidence="2 3">
    <name type="scientific">Candidatus Glomeribacter gigasporarum BEG34</name>
    <dbReference type="NCBI Taxonomy" id="1070319"/>
    <lineage>
        <taxon>Bacteria</taxon>
        <taxon>Pseudomonadati</taxon>
        <taxon>Pseudomonadota</taxon>
        <taxon>Betaproteobacteria</taxon>
        <taxon>Burkholderiales</taxon>
        <taxon>Burkholderiaceae</taxon>
        <taxon>Candidatus Glomeribacter</taxon>
    </lineage>
</organism>
<accession>G2J7F4</accession>
<evidence type="ECO:0000313" key="3">
    <source>
        <dbReference type="Proteomes" id="UP000054051"/>
    </source>
</evidence>
<feature type="transmembrane region" description="Helical" evidence="1">
    <location>
        <begin position="64"/>
        <end position="84"/>
    </location>
</feature>
<reference evidence="2 3" key="1">
    <citation type="submission" date="2011-08" db="EMBL/GenBank/DDBJ databases">
        <title>The genome of the obligate endobacterium of an arbuscular mycorrhizal fungus reveals an interphylum network of nutritional interactions.</title>
        <authorList>
            <person name="Ghignone S."/>
            <person name="Salvioli A."/>
            <person name="Anca I."/>
            <person name="Lumini E."/>
            <person name="Ortu G."/>
            <person name="Petiti L."/>
            <person name="Cruveiller S."/>
            <person name="Bianciotto V."/>
            <person name="Piffanelli P."/>
            <person name="Lanfranco L."/>
            <person name="Bonfante P."/>
        </authorList>
    </citation>
    <scope>NUCLEOTIDE SEQUENCE [LARGE SCALE GENOMIC DNA]</scope>
    <source>
        <strain evidence="2 3">BEG34</strain>
    </source>
</reference>
<dbReference type="Proteomes" id="UP000054051">
    <property type="component" value="Unassembled WGS sequence"/>
</dbReference>
<keyword evidence="3" id="KW-1185">Reference proteome</keyword>
<evidence type="ECO:0000313" key="2">
    <source>
        <dbReference type="EMBL" id="CCD28699.1"/>
    </source>
</evidence>
<dbReference type="AlphaFoldDB" id="G2J7F4"/>
<name>G2J7F4_9BURK</name>
<evidence type="ECO:0000256" key="1">
    <source>
        <dbReference type="SAM" id="Phobius"/>
    </source>
</evidence>
<sequence length="125" mass="13947">MAPSLHGFCRALYSSNAACVCHCRSDSSGAQVIQVSHRLKAVFCFCRCCADFYFRSAPCKKTGVVVEAVKIAPAVSVTAITFLGCQISDWVSIVTLTYTLTLLGHFIWKKLVRPWWRKRRLQTGV</sequence>
<keyword evidence="1" id="KW-1133">Transmembrane helix</keyword>